<dbReference type="PANTHER" id="PTHR36617">
    <property type="entry name" value="PROTEIN, PUTATIVE-RELATED"/>
    <property type="match status" value="1"/>
</dbReference>
<keyword evidence="2" id="KW-1185">Reference proteome</keyword>
<protein>
    <submittedName>
        <fullName evidence="1">Uncharacterized protein</fullName>
    </submittedName>
</protein>
<evidence type="ECO:0000313" key="1">
    <source>
        <dbReference type="EMBL" id="KAG5621909.1"/>
    </source>
</evidence>
<gene>
    <name evidence="1" type="ORF">H5410_007127</name>
</gene>
<accession>A0A9J6AB82</accession>
<organism evidence="1 2">
    <name type="scientific">Solanum commersonii</name>
    <name type="common">Commerson's wild potato</name>
    <name type="synonym">Commerson's nightshade</name>
    <dbReference type="NCBI Taxonomy" id="4109"/>
    <lineage>
        <taxon>Eukaryota</taxon>
        <taxon>Viridiplantae</taxon>
        <taxon>Streptophyta</taxon>
        <taxon>Embryophyta</taxon>
        <taxon>Tracheophyta</taxon>
        <taxon>Spermatophyta</taxon>
        <taxon>Magnoliopsida</taxon>
        <taxon>eudicotyledons</taxon>
        <taxon>Gunneridae</taxon>
        <taxon>Pentapetalae</taxon>
        <taxon>asterids</taxon>
        <taxon>lamiids</taxon>
        <taxon>Solanales</taxon>
        <taxon>Solanaceae</taxon>
        <taxon>Solanoideae</taxon>
        <taxon>Solaneae</taxon>
        <taxon>Solanum</taxon>
    </lineage>
</organism>
<sequence length="248" mass="29711">MGFEEKWNCWIQFCISNIRFSFIINEVAQIKHLRVILTIFEGISGLHVNWSKSFLFPINQDVRLPVGAKNKELEVWNEVMERCEKSLSRWKSQYQLLGGRFRWATYLYDVSISNTQEHYEENQQNEKILHLAREQRKQRLQPSEMRDTHLSRKQGDLGMRNLSIQNNCLLQKCVWKIIRRLWPQFSNNIYTNVGNGLKTYFWNEIWKGDDSLRNLFPNLYTLSLQRFATVAQVWGQQGWNLVFRRTSE</sequence>
<dbReference type="Proteomes" id="UP000824120">
    <property type="component" value="Chromosome 2"/>
</dbReference>
<reference evidence="1 2" key="1">
    <citation type="submission" date="2020-09" db="EMBL/GenBank/DDBJ databases">
        <title>De no assembly of potato wild relative species, Solanum commersonii.</title>
        <authorList>
            <person name="Cho K."/>
        </authorList>
    </citation>
    <scope>NUCLEOTIDE SEQUENCE [LARGE SCALE GENOMIC DNA]</scope>
    <source>
        <strain evidence="1">LZ3.2</strain>
        <tissue evidence="1">Leaf</tissue>
    </source>
</reference>
<dbReference type="AlphaFoldDB" id="A0A9J6AB82"/>
<name>A0A9J6AB82_SOLCO</name>
<dbReference type="EMBL" id="JACXVP010000002">
    <property type="protein sequence ID" value="KAG5621909.1"/>
    <property type="molecule type" value="Genomic_DNA"/>
</dbReference>
<proteinExistence type="predicted"/>
<comment type="caution">
    <text evidence="1">The sequence shown here is derived from an EMBL/GenBank/DDBJ whole genome shotgun (WGS) entry which is preliminary data.</text>
</comment>
<evidence type="ECO:0000313" key="2">
    <source>
        <dbReference type="Proteomes" id="UP000824120"/>
    </source>
</evidence>
<dbReference type="PANTHER" id="PTHR36617:SF16">
    <property type="entry name" value="OS04G0516500 PROTEIN"/>
    <property type="match status" value="1"/>
</dbReference>